<feature type="transmembrane region" description="Helical" evidence="2">
    <location>
        <begin position="266"/>
        <end position="288"/>
    </location>
</feature>
<sequence length="363" mass="40272">MSTERKAVGHAQLRDAIFEYRTLCEEEPDAGWKLSAGIDRRYRNYRRSEFVRNESTSWPLLWGVLGIAALLTVVLPWLDGTELVTVMCLGALSLNAAGALIVCRKKRRTRIFAGLAAPRGMPITVPPESLDERAERLSLPLEDPPDTTNAPSAPAAAGVEPTNEELLDREWPLLPIESTPDSAEPGVERAESEPETESFWERQTGYRKFQQIRENGHKSLLEAVQENHRLNATSDHAWTLSRGGGEGLWYNYMPQEMGYGPDLRGCLWFVGILTTLLALGSILAIPVVLFQGPLINLLFCLGGVLPSLLWAVLFRPEWRAMRARNRRHVPAPTGRPYRLQYQPPPATPATMTGAEDGIGSSAP</sequence>
<keyword evidence="2" id="KW-0812">Transmembrane</keyword>
<protein>
    <submittedName>
        <fullName evidence="3">Uncharacterized protein</fullName>
    </submittedName>
</protein>
<comment type="caution">
    <text evidence="3">The sequence shown here is derived from an EMBL/GenBank/DDBJ whole genome shotgun (WGS) entry which is preliminary data.</text>
</comment>
<evidence type="ECO:0000313" key="4">
    <source>
        <dbReference type="Proteomes" id="UP000316196"/>
    </source>
</evidence>
<feature type="transmembrane region" description="Helical" evidence="2">
    <location>
        <begin position="294"/>
        <end position="314"/>
    </location>
</feature>
<feature type="region of interest" description="Disordered" evidence="1">
    <location>
        <begin position="139"/>
        <end position="200"/>
    </location>
</feature>
<keyword evidence="2" id="KW-0472">Membrane</keyword>
<organism evidence="3 4">
    <name type="scientific">Propioniferax innocua</name>
    <dbReference type="NCBI Taxonomy" id="1753"/>
    <lineage>
        <taxon>Bacteria</taxon>
        <taxon>Bacillati</taxon>
        <taxon>Actinomycetota</taxon>
        <taxon>Actinomycetes</taxon>
        <taxon>Propionibacteriales</taxon>
        <taxon>Propionibacteriaceae</taxon>
        <taxon>Propioniferax</taxon>
    </lineage>
</organism>
<proteinExistence type="predicted"/>
<gene>
    <name evidence="3" type="ORF">FB460_1488</name>
</gene>
<reference evidence="3 4" key="1">
    <citation type="submission" date="2019-06" db="EMBL/GenBank/DDBJ databases">
        <title>Sequencing the genomes of 1000 actinobacteria strains.</title>
        <authorList>
            <person name="Klenk H.-P."/>
        </authorList>
    </citation>
    <scope>NUCLEOTIDE SEQUENCE [LARGE SCALE GENOMIC DNA]</scope>
    <source>
        <strain evidence="3 4">DSM 8251</strain>
    </source>
</reference>
<evidence type="ECO:0000313" key="3">
    <source>
        <dbReference type="EMBL" id="TQL57652.1"/>
    </source>
</evidence>
<evidence type="ECO:0000256" key="2">
    <source>
        <dbReference type="SAM" id="Phobius"/>
    </source>
</evidence>
<accession>A0A542ZBF9</accession>
<dbReference type="AlphaFoldDB" id="A0A542ZBF9"/>
<evidence type="ECO:0000256" key="1">
    <source>
        <dbReference type="SAM" id="MobiDB-lite"/>
    </source>
</evidence>
<dbReference type="RefSeq" id="WP_142093508.1">
    <property type="nucleotide sequence ID" value="NZ_BAAAMD010000003.1"/>
</dbReference>
<feature type="transmembrane region" description="Helical" evidence="2">
    <location>
        <begin position="60"/>
        <end position="78"/>
    </location>
</feature>
<feature type="region of interest" description="Disordered" evidence="1">
    <location>
        <begin position="334"/>
        <end position="363"/>
    </location>
</feature>
<feature type="transmembrane region" description="Helical" evidence="2">
    <location>
        <begin position="84"/>
        <end position="103"/>
    </location>
</feature>
<name>A0A542ZBF9_9ACTN</name>
<dbReference type="Proteomes" id="UP000316196">
    <property type="component" value="Unassembled WGS sequence"/>
</dbReference>
<keyword evidence="2" id="KW-1133">Transmembrane helix</keyword>
<dbReference type="EMBL" id="VFOR01000002">
    <property type="protein sequence ID" value="TQL57652.1"/>
    <property type="molecule type" value="Genomic_DNA"/>
</dbReference>
<keyword evidence="4" id="KW-1185">Reference proteome</keyword>